<feature type="chain" id="PRO_5046302368" description="Gram-positive cocci surface proteins LPxTG domain-containing protein" evidence="7">
    <location>
        <begin position="41"/>
        <end position="717"/>
    </location>
</feature>
<feature type="compositionally biased region" description="Polar residues" evidence="5">
    <location>
        <begin position="659"/>
        <end position="672"/>
    </location>
</feature>
<comment type="caution">
    <text evidence="9">The sequence shown here is derived from an EMBL/GenBank/DDBJ whole genome shotgun (WGS) entry which is preliminary data.</text>
</comment>
<reference evidence="10" key="1">
    <citation type="journal article" date="2019" name="Int. J. Syst. Evol. Microbiol.">
        <title>The Global Catalogue of Microorganisms (GCM) 10K type strain sequencing project: providing services to taxonomists for standard genome sequencing and annotation.</title>
        <authorList>
            <consortium name="The Broad Institute Genomics Platform"/>
            <consortium name="The Broad Institute Genome Sequencing Center for Infectious Disease"/>
            <person name="Wu L."/>
            <person name="Ma J."/>
        </authorList>
    </citation>
    <scope>NUCLEOTIDE SEQUENCE [LARGE SCALE GENOMIC DNA]</scope>
    <source>
        <strain evidence="10">JCM 14546</strain>
    </source>
</reference>
<dbReference type="PANTHER" id="PTHR46928:SF1">
    <property type="entry name" value="MESENCHYME-SPECIFIC CELL SURFACE GLYCOPROTEIN"/>
    <property type="match status" value="1"/>
</dbReference>
<feature type="domain" description="Gram-positive cocci surface proteins LPxTG" evidence="8">
    <location>
        <begin position="684"/>
        <end position="717"/>
    </location>
</feature>
<sequence>MIPRRTHARGAGSPRVLGAGLLASALVLPAAALAALPAHATGTAPSTAIPHVAHAAEESSISLSPLGSHRENVFDAGAAEIVQYYAAKQQALVVNAQQGVVQIIDAADPTSPEAIDTLPTAGVPVQGGGQVPAGGVANSVAVREDGLALIAVEAETKTDPGWVVAYDVSGEAPRALGAVTVGALPDSVVISPEGEHAVVANEGEPAEDYSVDPEGTVSVIALPVTPEMLARGAVRTADFHAYEADGEFDLPQGIRIFGGREDALGETPEFPVSENLEPEYSTILGDRAYVTLQEANGIAVIDLATASVVDILPLGSQDLSEVPTDLTNEDDAYNPVTAPITTFRQPDTVKSVTIDGTDYLLTANEGDSRDWDGYGEEARVADLGAGDTPPICDALVTEAGFDSAAAMQEDTALGRLTITLAQGLSADGSCYEEIHGFGARSFSILTTDGELVFDSGNDFEAITAQALPDQFNANNDESGIDARSDDKGPEPEAIEVAQIGDRTYAFIGLERVGGIMVYDITDPGDSRFQTYVNTRNFDVELIADDVENAGDSGPESIVYVPAEDGSAGMIVVGNEVTGSTTFFDVTTLGTQPSSTPPATVQPSAPTEPTDPGASPVPETGGAPTASSTESSTGEAPTGPGVSPGDAEESSPAAGPGRTSVPNGTADATTPGTTRDADAEAAGSLPRTGASAVVPALLGLALLAAGGLAVAAARYRRH</sequence>
<evidence type="ECO:0000256" key="2">
    <source>
        <dbReference type="ARBA" id="ARBA00022525"/>
    </source>
</evidence>
<organism evidence="9 10">
    <name type="scientific">Brevibacterium samyangense</name>
    <dbReference type="NCBI Taxonomy" id="366888"/>
    <lineage>
        <taxon>Bacteria</taxon>
        <taxon>Bacillati</taxon>
        <taxon>Actinomycetota</taxon>
        <taxon>Actinomycetes</taxon>
        <taxon>Micrococcales</taxon>
        <taxon>Brevibacteriaceae</taxon>
        <taxon>Brevibacterium</taxon>
    </lineage>
</organism>
<dbReference type="SUPFAM" id="SSF51004">
    <property type="entry name" value="C-terminal (heme d1) domain of cytochrome cd1-nitrite reductase"/>
    <property type="match status" value="1"/>
</dbReference>
<keyword evidence="10" id="KW-1185">Reference proteome</keyword>
<dbReference type="Proteomes" id="UP001500755">
    <property type="component" value="Unassembled WGS sequence"/>
</dbReference>
<feature type="region of interest" description="Disordered" evidence="5">
    <location>
        <begin position="585"/>
        <end position="686"/>
    </location>
</feature>
<keyword evidence="6" id="KW-0812">Transmembrane</keyword>
<dbReference type="InterPro" id="IPR019931">
    <property type="entry name" value="LPXTG_anchor"/>
</dbReference>
<dbReference type="InterPro" id="IPR011048">
    <property type="entry name" value="Haem_d1_sf"/>
</dbReference>
<feature type="signal peptide" evidence="7">
    <location>
        <begin position="1"/>
        <end position="40"/>
    </location>
</feature>
<evidence type="ECO:0000256" key="1">
    <source>
        <dbReference type="ARBA" id="ARBA00022512"/>
    </source>
</evidence>
<dbReference type="PANTHER" id="PTHR46928">
    <property type="entry name" value="MESENCHYME-SPECIFIC CELL SURFACE GLYCOPROTEIN"/>
    <property type="match status" value="1"/>
</dbReference>
<dbReference type="Pfam" id="PF22494">
    <property type="entry name" value="choice_anch_I"/>
    <property type="match status" value="1"/>
</dbReference>
<dbReference type="InterPro" id="IPR052956">
    <property type="entry name" value="Mesenchyme-surface_protein"/>
</dbReference>
<keyword evidence="1" id="KW-0134">Cell wall</keyword>
<dbReference type="Gene3D" id="2.130.10.10">
    <property type="entry name" value="YVTN repeat-like/Quinoprotein amine dehydrogenase"/>
    <property type="match status" value="1"/>
</dbReference>
<feature type="region of interest" description="Disordered" evidence="5">
    <location>
        <begin position="471"/>
        <end position="490"/>
    </location>
</feature>
<keyword evidence="6" id="KW-0472">Membrane</keyword>
<feature type="compositionally biased region" description="Polar residues" evidence="5">
    <location>
        <begin position="585"/>
        <end position="606"/>
    </location>
</feature>
<dbReference type="InterPro" id="IPR055188">
    <property type="entry name" value="Choice_anch_I"/>
</dbReference>
<evidence type="ECO:0000256" key="4">
    <source>
        <dbReference type="ARBA" id="ARBA00023088"/>
    </source>
</evidence>
<dbReference type="NCBIfam" id="TIGR01167">
    <property type="entry name" value="LPXTG_anchor"/>
    <property type="match status" value="1"/>
</dbReference>
<evidence type="ECO:0000313" key="9">
    <source>
        <dbReference type="EMBL" id="GAA2005140.1"/>
    </source>
</evidence>
<keyword evidence="4" id="KW-0572">Peptidoglycan-anchor</keyword>
<feature type="compositionally biased region" description="Low complexity" evidence="5">
    <location>
        <begin position="619"/>
        <end position="638"/>
    </location>
</feature>
<dbReference type="RefSeq" id="WP_344308154.1">
    <property type="nucleotide sequence ID" value="NZ_BAAANO010000013.1"/>
</dbReference>
<keyword evidence="2" id="KW-0964">Secreted</keyword>
<protein>
    <recommendedName>
        <fullName evidence="8">Gram-positive cocci surface proteins LPxTG domain-containing protein</fullName>
    </recommendedName>
</protein>
<dbReference type="NCBIfam" id="NF038117">
    <property type="entry name" value="choice_anch_I"/>
    <property type="match status" value="1"/>
</dbReference>
<dbReference type="EMBL" id="BAAANO010000013">
    <property type="protein sequence ID" value="GAA2005140.1"/>
    <property type="molecule type" value="Genomic_DNA"/>
</dbReference>
<gene>
    <name evidence="9" type="ORF">GCM10009755_13400</name>
</gene>
<evidence type="ECO:0000256" key="5">
    <source>
        <dbReference type="SAM" id="MobiDB-lite"/>
    </source>
</evidence>
<keyword evidence="3 7" id="KW-0732">Signal</keyword>
<feature type="compositionally biased region" description="Basic and acidic residues" evidence="5">
    <location>
        <begin position="480"/>
        <end position="490"/>
    </location>
</feature>
<name>A0ABP5EUJ8_9MICO</name>
<evidence type="ECO:0000259" key="8">
    <source>
        <dbReference type="PROSITE" id="PS50847"/>
    </source>
</evidence>
<dbReference type="PROSITE" id="PS50847">
    <property type="entry name" value="GRAM_POS_ANCHORING"/>
    <property type="match status" value="1"/>
</dbReference>
<proteinExistence type="predicted"/>
<evidence type="ECO:0000256" key="7">
    <source>
        <dbReference type="SAM" id="SignalP"/>
    </source>
</evidence>
<feature type="transmembrane region" description="Helical" evidence="6">
    <location>
        <begin position="691"/>
        <end position="712"/>
    </location>
</feature>
<evidence type="ECO:0000313" key="10">
    <source>
        <dbReference type="Proteomes" id="UP001500755"/>
    </source>
</evidence>
<evidence type="ECO:0000256" key="3">
    <source>
        <dbReference type="ARBA" id="ARBA00022729"/>
    </source>
</evidence>
<keyword evidence="6" id="KW-1133">Transmembrane helix</keyword>
<evidence type="ECO:0000256" key="6">
    <source>
        <dbReference type="SAM" id="Phobius"/>
    </source>
</evidence>
<accession>A0ABP5EUJ8</accession>
<dbReference type="InterPro" id="IPR015943">
    <property type="entry name" value="WD40/YVTN_repeat-like_dom_sf"/>
</dbReference>